<feature type="transmembrane region" description="Helical" evidence="5">
    <location>
        <begin position="449"/>
        <end position="470"/>
    </location>
</feature>
<feature type="transmembrane region" description="Helical" evidence="5">
    <location>
        <begin position="283"/>
        <end position="300"/>
    </location>
</feature>
<feature type="transmembrane region" description="Helical" evidence="5">
    <location>
        <begin position="116"/>
        <end position="140"/>
    </location>
</feature>
<keyword evidence="2 5" id="KW-0812">Transmembrane</keyword>
<comment type="caution">
    <text evidence="7">The sequence shown here is derived from an EMBL/GenBank/DDBJ whole genome shotgun (WGS) entry which is preliminary data.</text>
</comment>
<feature type="transmembrane region" description="Helical" evidence="5">
    <location>
        <begin position="352"/>
        <end position="373"/>
    </location>
</feature>
<proteinExistence type="predicted"/>
<feature type="transmembrane region" description="Helical" evidence="5">
    <location>
        <begin position="184"/>
        <end position="206"/>
    </location>
</feature>
<feature type="transmembrane region" description="Helical" evidence="5">
    <location>
        <begin position="312"/>
        <end position="332"/>
    </location>
</feature>
<keyword evidence="8" id="KW-1185">Reference proteome</keyword>
<dbReference type="Proteomes" id="UP001396898">
    <property type="component" value="Unassembled WGS sequence"/>
</dbReference>
<feature type="transmembrane region" description="Helical" evidence="5">
    <location>
        <begin position="561"/>
        <end position="582"/>
    </location>
</feature>
<dbReference type="PROSITE" id="PS50850">
    <property type="entry name" value="MFS"/>
    <property type="match status" value="1"/>
</dbReference>
<protein>
    <submittedName>
        <fullName evidence="7">MFS transporter</fullName>
    </submittedName>
</protein>
<feature type="transmembrane region" description="Helical" evidence="5">
    <location>
        <begin position="482"/>
        <end position="506"/>
    </location>
</feature>
<keyword evidence="4 5" id="KW-0472">Membrane</keyword>
<dbReference type="PANTHER" id="PTHR23501:SF198">
    <property type="entry name" value="AZOLE RESISTANCE PROTEIN 1-RELATED"/>
    <property type="match status" value="1"/>
</dbReference>
<organism evidence="7 8">
    <name type="scientific">Apiospora marii</name>
    <dbReference type="NCBI Taxonomy" id="335849"/>
    <lineage>
        <taxon>Eukaryota</taxon>
        <taxon>Fungi</taxon>
        <taxon>Dikarya</taxon>
        <taxon>Ascomycota</taxon>
        <taxon>Pezizomycotina</taxon>
        <taxon>Sordariomycetes</taxon>
        <taxon>Xylariomycetidae</taxon>
        <taxon>Amphisphaeriales</taxon>
        <taxon>Apiosporaceae</taxon>
        <taxon>Apiospora</taxon>
    </lineage>
</organism>
<dbReference type="InterPro" id="IPR020846">
    <property type="entry name" value="MFS_dom"/>
</dbReference>
<gene>
    <name evidence="7" type="ORF">PG991_012934</name>
</gene>
<feature type="transmembrane region" description="Helical" evidence="5">
    <location>
        <begin position="212"/>
        <end position="231"/>
    </location>
</feature>
<dbReference type="Gene3D" id="1.20.1250.20">
    <property type="entry name" value="MFS general substrate transporter like domains"/>
    <property type="match status" value="2"/>
</dbReference>
<dbReference type="Pfam" id="PF07690">
    <property type="entry name" value="MFS_1"/>
    <property type="match status" value="1"/>
</dbReference>
<comment type="subcellular location">
    <subcellularLocation>
        <location evidence="1">Membrane</location>
        <topology evidence="1">Multi-pass membrane protein</topology>
    </subcellularLocation>
</comment>
<dbReference type="InterPro" id="IPR036259">
    <property type="entry name" value="MFS_trans_sf"/>
</dbReference>
<evidence type="ECO:0000256" key="5">
    <source>
        <dbReference type="SAM" id="Phobius"/>
    </source>
</evidence>
<reference evidence="7 8" key="1">
    <citation type="submission" date="2023-01" db="EMBL/GenBank/DDBJ databases">
        <title>Analysis of 21 Apiospora genomes using comparative genomics revels a genus with tremendous synthesis potential of carbohydrate active enzymes and secondary metabolites.</title>
        <authorList>
            <person name="Sorensen T."/>
        </authorList>
    </citation>
    <scope>NUCLEOTIDE SEQUENCE [LARGE SCALE GENOMIC DNA]</scope>
    <source>
        <strain evidence="7 8">CBS 20057</strain>
    </source>
</reference>
<feature type="transmembrane region" description="Helical" evidence="5">
    <location>
        <begin position="146"/>
        <end position="172"/>
    </location>
</feature>
<feature type="transmembrane region" description="Helical" evidence="5">
    <location>
        <begin position="243"/>
        <end position="263"/>
    </location>
</feature>
<feature type="transmembrane region" description="Helical" evidence="5">
    <location>
        <begin position="415"/>
        <end position="437"/>
    </location>
</feature>
<evidence type="ECO:0000256" key="1">
    <source>
        <dbReference type="ARBA" id="ARBA00004141"/>
    </source>
</evidence>
<name>A0ABR1RBG4_9PEZI</name>
<evidence type="ECO:0000313" key="8">
    <source>
        <dbReference type="Proteomes" id="UP001396898"/>
    </source>
</evidence>
<dbReference type="PANTHER" id="PTHR23501">
    <property type="entry name" value="MAJOR FACILITATOR SUPERFAMILY"/>
    <property type="match status" value="1"/>
</dbReference>
<evidence type="ECO:0000256" key="4">
    <source>
        <dbReference type="ARBA" id="ARBA00023136"/>
    </source>
</evidence>
<evidence type="ECO:0000259" key="6">
    <source>
        <dbReference type="PROSITE" id="PS50850"/>
    </source>
</evidence>
<evidence type="ECO:0000313" key="7">
    <source>
        <dbReference type="EMBL" id="KAK8006637.1"/>
    </source>
</evidence>
<evidence type="ECO:0000256" key="2">
    <source>
        <dbReference type="ARBA" id="ARBA00022692"/>
    </source>
</evidence>
<accession>A0ABR1RBG4</accession>
<sequence length="588" mass="63665">MAVTQFDISPIDGSCHATYRSPEGSPIAGTATSLSTTMDSGALPSHLCQRPVTLEALSIDEKLRPKEDEMLPLYKDSRRRMVFVGILTAWFFKGFDDSVITTIVPALSRKFDALDLIAWFSAAYFFPQACLAIGFGRLAAVANVRILLVIDSILLVAFLSLCGPVGSILCIIANTAAIFILGRAVTGLGIALGFPLCATILISITSPDERPLYMAGCVGVDVMSLAFGSLLGGFFETNIDYRWVFALTIFGAIMSLVFIYPFQQPPRPSDHLSAWQHVCRFDFLGFGLFLVCSICVLLALQMATQSGRWDSIPVIVLFTLAMVTLPIFMLQQRTHSYPDNRLLPRGIFSRDMSLLLGFGFFTMFAMYGVYYYLSTYFQCYQSVHGLSSFDTGVCLLAFFISSGVASLATGVSTEFVTYANTIILTGVTLALVGSAVLTTLDQNTSRMKASLLTMISGFGFGTAQTLAVVFSQSWVAEHLQPLTVSIALMVQLLGGTLGLVLGGSLLNMRVRSGLQHLQSVLSEAQISEIAQGSLPTEVLESLPTPTKVDIYTIMAQAVQDIFYTATGAVAVALLLAVCMTWHRIKSGP</sequence>
<keyword evidence="3 5" id="KW-1133">Transmembrane helix</keyword>
<dbReference type="EMBL" id="JAQQWI010000017">
    <property type="protein sequence ID" value="KAK8006637.1"/>
    <property type="molecule type" value="Genomic_DNA"/>
</dbReference>
<feature type="domain" description="Major facilitator superfamily (MFS) profile" evidence="6">
    <location>
        <begin position="82"/>
        <end position="584"/>
    </location>
</feature>
<dbReference type="InterPro" id="IPR011701">
    <property type="entry name" value="MFS"/>
</dbReference>
<dbReference type="SUPFAM" id="SSF103473">
    <property type="entry name" value="MFS general substrate transporter"/>
    <property type="match status" value="1"/>
</dbReference>
<evidence type="ECO:0000256" key="3">
    <source>
        <dbReference type="ARBA" id="ARBA00022989"/>
    </source>
</evidence>
<feature type="transmembrane region" description="Helical" evidence="5">
    <location>
        <begin position="385"/>
        <end position="409"/>
    </location>
</feature>